<dbReference type="RefSeq" id="WP_272447308.1">
    <property type="nucleotide sequence ID" value="NZ_JAMQKC010000022.1"/>
</dbReference>
<organism evidence="1 2">
    <name type="scientific">Aquibacillus salsiterrae</name>
    <dbReference type="NCBI Taxonomy" id="2950439"/>
    <lineage>
        <taxon>Bacteria</taxon>
        <taxon>Bacillati</taxon>
        <taxon>Bacillota</taxon>
        <taxon>Bacilli</taxon>
        <taxon>Bacillales</taxon>
        <taxon>Bacillaceae</taxon>
        <taxon>Aquibacillus</taxon>
    </lineage>
</organism>
<evidence type="ECO:0000313" key="2">
    <source>
        <dbReference type="Proteomes" id="UP001145069"/>
    </source>
</evidence>
<proteinExistence type="predicted"/>
<dbReference type="Proteomes" id="UP001145069">
    <property type="component" value="Unassembled WGS sequence"/>
</dbReference>
<dbReference type="AlphaFoldDB" id="A0A9X3WJK2"/>
<dbReference type="CDD" id="cd07812">
    <property type="entry name" value="SRPBCC"/>
    <property type="match status" value="1"/>
</dbReference>
<keyword evidence="2" id="KW-1185">Reference proteome</keyword>
<sequence length="149" mass="16645">MPSGTHEVELNISIDSIWDFVKDMNNWAPLVPGYIDHNILNDNQSTWTFKGDLGIMQKKIKLQIDITAWQEPNLVTFDLKGLNENFAGTGYFKAEAISISNTKMSGNLDITAHGMMARVVNPVLKLFVPKTATELTNNIANKLKEINPV</sequence>
<dbReference type="InterPro" id="IPR023393">
    <property type="entry name" value="START-like_dom_sf"/>
</dbReference>
<protein>
    <submittedName>
        <fullName evidence="1">SRPBCC family protein</fullName>
    </submittedName>
</protein>
<dbReference type="InterPro" id="IPR010419">
    <property type="entry name" value="CO_DH_gsu"/>
</dbReference>
<gene>
    <name evidence="1" type="ORF">NC799_15265</name>
</gene>
<dbReference type="SUPFAM" id="SSF55961">
    <property type="entry name" value="Bet v1-like"/>
    <property type="match status" value="1"/>
</dbReference>
<reference evidence="1" key="1">
    <citation type="submission" date="2022-06" db="EMBL/GenBank/DDBJ databases">
        <title>Aquibacillus sp. a new bacterium isolated from soil saline samples.</title>
        <authorList>
            <person name="Galisteo C."/>
            <person name="De La Haba R."/>
            <person name="Sanchez-Porro C."/>
            <person name="Ventosa A."/>
        </authorList>
    </citation>
    <scope>NUCLEOTIDE SEQUENCE</scope>
    <source>
        <strain evidence="1">3ASR75-54</strain>
    </source>
</reference>
<dbReference type="Gene3D" id="3.30.530.20">
    <property type="match status" value="1"/>
</dbReference>
<dbReference type="Pfam" id="PF06240">
    <property type="entry name" value="COXG"/>
    <property type="match status" value="1"/>
</dbReference>
<evidence type="ECO:0000313" key="1">
    <source>
        <dbReference type="EMBL" id="MDC3418246.1"/>
    </source>
</evidence>
<comment type="caution">
    <text evidence="1">The sequence shown here is derived from an EMBL/GenBank/DDBJ whole genome shotgun (WGS) entry which is preliminary data.</text>
</comment>
<dbReference type="EMBL" id="JAMQKC010000022">
    <property type="protein sequence ID" value="MDC3418246.1"/>
    <property type="molecule type" value="Genomic_DNA"/>
</dbReference>
<name>A0A9X3WJK2_9BACI</name>
<accession>A0A9X3WJK2</accession>